<dbReference type="GeneID" id="37620310"/>
<name>A0A1B0VEK7_9VIRU</name>
<keyword evidence="1" id="KW-0472">Membrane</keyword>
<protein>
    <submittedName>
        <fullName evidence="2">Uncharacterized protein</fullName>
    </submittedName>
</protein>
<keyword evidence="1" id="KW-1133">Transmembrane helix</keyword>
<dbReference type="EMBL" id="KT868811">
    <property type="protein sequence ID" value="AMS35096.1"/>
    <property type="molecule type" value="Genomic_DNA"/>
</dbReference>
<reference evidence="2 3" key="1">
    <citation type="journal article" date="2016" name="Virology">
        <title>A new protoparvovirus in human fecal samples and cutaneous T cell lymphomas (mycosis fungoides).</title>
        <authorList>
            <person name="Phan T.G."/>
            <person name="Dreno B."/>
            <person name="da Costa A.C."/>
            <person name="Li L."/>
            <person name="Orlandi P."/>
            <person name="Deng X."/>
            <person name="Kapusinszky B."/>
            <person name="Siqueira J."/>
            <person name="Knol A.C."/>
            <person name="Halary F."/>
            <person name="Dantal J."/>
            <person name="Alexander K.A."/>
            <person name="Pesavento P.A."/>
            <person name="Delwart E."/>
        </authorList>
    </citation>
    <scope>NUCLEOTIDE SEQUENCE [LARGE SCALE GENOMIC DNA]</scope>
    <source>
        <strain evidence="2 3">BR-337</strain>
    </source>
</reference>
<organism evidence="2 3">
    <name type="scientific">Cutavirus</name>
    <dbReference type="NCBI Taxonomy" id="1867125"/>
    <lineage>
        <taxon>Viruses</taxon>
        <taxon>Monodnaviria</taxon>
        <taxon>Shotokuvirae</taxon>
        <taxon>Cossaviricota</taxon>
        <taxon>Quintoviricetes</taxon>
        <taxon>Piccovirales</taxon>
        <taxon>Parvoviridae</taxon>
        <taxon>Parvovirinae</taxon>
        <taxon>Protoparvovirus</taxon>
        <taxon>Protoparvovirus primate3</taxon>
    </lineage>
</organism>
<sequence length="111" mass="13116">MQTTENLLKALPCLLGFILMLILFCFFLTSFLSSYFNCKNWTNLTKQTKTLKHKQKQTLIMGFLPTLLSLALALLIWALFIWMFYFNYNYKLTQIKIQITNTNLTYTIQPI</sequence>
<keyword evidence="1" id="KW-0812">Transmembrane</keyword>
<evidence type="ECO:0000313" key="3">
    <source>
        <dbReference type="Proteomes" id="UP000241827"/>
    </source>
</evidence>
<accession>A0A1B0VEK7</accession>
<proteinExistence type="predicted"/>
<dbReference type="Proteomes" id="UP000241827">
    <property type="component" value="Segment"/>
</dbReference>
<feature type="transmembrane region" description="Helical" evidence="1">
    <location>
        <begin position="14"/>
        <end position="38"/>
    </location>
</feature>
<evidence type="ECO:0000256" key="1">
    <source>
        <dbReference type="SAM" id="Phobius"/>
    </source>
</evidence>
<dbReference type="KEGG" id="vg:37620310"/>
<feature type="transmembrane region" description="Helical" evidence="1">
    <location>
        <begin position="59"/>
        <end position="85"/>
    </location>
</feature>
<keyword evidence="3" id="KW-1185">Reference proteome</keyword>
<dbReference type="RefSeq" id="YP_009508806.1">
    <property type="nucleotide sequence ID" value="NC_039050.1"/>
</dbReference>
<evidence type="ECO:0000313" key="2">
    <source>
        <dbReference type="EMBL" id="AMS35096.1"/>
    </source>
</evidence>